<reference evidence="3 4" key="1">
    <citation type="submission" date="2015-09" db="EMBL/GenBank/DDBJ databases">
        <title>Sorangium comparison.</title>
        <authorList>
            <person name="Zaburannyi N."/>
            <person name="Bunk B."/>
            <person name="Overmann J."/>
            <person name="Mueller R."/>
        </authorList>
    </citation>
    <scope>NUCLEOTIDE SEQUENCE [LARGE SCALE GENOMIC DNA]</scope>
    <source>
        <strain evidence="3 4">So ceGT47</strain>
    </source>
</reference>
<feature type="region of interest" description="Disordered" evidence="1">
    <location>
        <begin position="1"/>
        <end position="43"/>
    </location>
</feature>
<feature type="compositionally biased region" description="Basic and acidic residues" evidence="1">
    <location>
        <begin position="22"/>
        <end position="37"/>
    </location>
</feature>
<dbReference type="Proteomes" id="UP000295781">
    <property type="component" value="Chromosome"/>
</dbReference>
<name>A0A4P2Q4T0_SORCE</name>
<dbReference type="AlphaFoldDB" id="A0A4P2Q4T0"/>
<sequence>MAASSRSPFSASEQNSAWPKAPADHLKLPKAYEKAPRPEMFLA</sequence>
<feature type="domain" description="YTH" evidence="2">
    <location>
        <begin position="1"/>
        <end position="43"/>
    </location>
</feature>
<proteinExistence type="predicted"/>
<dbReference type="InterPro" id="IPR007275">
    <property type="entry name" value="YTH_domain"/>
</dbReference>
<gene>
    <name evidence="3" type="ORF">SOCEGT47_045790</name>
</gene>
<evidence type="ECO:0000259" key="2">
    <source>
        <dbReference type="PROSITE" id="PS50882"/>
    </source>
</evidence>
<dbReference type="PROSITE" id="PS50882">
    <property type="entry name" value="YTH"/>
    <property type="match status" value="1"/>
</dbReference>
<evidence type="ECO:0000313" key="3">
    <source>
        <dbReference type="EMBL" id="AUX24046.1"/>
    </source>
</evidence>
<organism evidence="3 4">
    <name type="scientific">Sorangium cellulosum</name>
    <name type="common">Polyangium cellulosum</name>
    <dbReference type="NCBI Taxonomy" id="56"/>
    <lineage>
        <taxon>Bacteria</taxon>
        <taxon>Pseudomonadati</taxon>
        <taxon>Myxococcota</taxon>
        <taxon>Polyangia</taxon>
        <taxon>Polyangiales</taxon>
        <taxon>Polyangiaceae</taxon>
        <taxon>Sorangium</taxon>
    </lineage>
</organism>
<dbReference type="EMBL" id="CP012670">
    <property type="protein sequence ID" value="AUX24046.1"/>
    <property type="molecule type" value="Genomic_DNA"/>
</dbReference>
<dbReference type="GO" id="GO:0003723">
    <property type="term" value="F:RNA binding"/>
    <property type="evidence" value="ECO:0007669"/>
    <property type="project" value="InterPro"/>
</dbReference>
<evidence type="ECO:0000313" key="4">
    <source>
        <dbReference type="Proteomes" id="UP000295781"/>
    </source>
</evidence>
<accession>A0A4P2Q4T0</accession>
<protein>
    <recommendedName>
        <fullName evidence="2">YTH domain-containing protein</fullName>
    </recommendedName>
</protein>
<evidence type="ECO:0000256" key="1">
    <source>
        <dbReference type="SAM" id="MobiDB-lite"/>
    </source>
</evidence>
<feature type="compositionally biased region" description="Polar residues" evidence="1">
    <location>
        <begin position="1"/>
        <end position="17"/>
    </location>
</feature>